<evidence type="ECO:0000313" key="2">
    <source>
        <dbReference type="Proteomes" id="UP000005536"/>
    </source>
</evidence>
<protein>
    <submittedName>
        <fullName evidence="1">Uncharacterized protein</fullName>
    </submittedName>
</protein>
<gene>
    <name evidence="1" type="ORF">NEIELOOT_01359</name>
</gene>
<dbReference type="AlphaFoldDB" id="D4DQM0"/>
<organism evidence="1 2">
    <name type="scientific">Neisseria elongata subsp. glycolytica ATCC 29315</name>
    <dbReference type="NCBI Taxonomy" id="546263"/>
    <lineage>
        <taxon>Bacteria</taxon>
        <taxon>Pseudomonadati</taxon>
        <taxon>Pseudomonadota</taxon>
        <taxon>Betaproteobacteria</taxon>
        <taxon>Neisseriales</taxon>
        <taxon>Neisseriaceae</taxon>
        <taxon>Neisseria</taxon>
    </lineage>
</organism>
<dbReference type="EMBL" id="ADBF01000042">
    <property type="protein sequence ID" value="EFE49618.1"/>
    <property type="molecule type" value="Genomic_DNA"/>
</dbReference>
<evidence type="ECO:0000313" key="1">
    <source>
        <dbReference type="EMBL" id="EFE49618.1"/>
    </source>
</evidence>
<sequence>MKRRKPAVSCAPQLSAICRAGRFDAEGLQTGNYRKGRLKNRGGFQTA</sequence>
<comment type="caution">
    <text evidence="1">The sequence shown here is derived from an EMBL/GenBank/DDBJ whole genome shotgun (WGS) entry which is preliminary data.</text>
</comment>
<dbReference type="Proteomes" id="UP000005536">
    <property type="component" value="Unassembled WGS sequence"/>
</dbReference>
<accession>D4DQM0</accession>
<name>D4DQM0_NEIEG</name>
<reference evidence="1 2" key="1">
    <citation type="submission" date="2010-02" db="EMBL/GenBank/DDBJ databases">
        <authorList>
            <person name="Weinstock G."/>
            <person name="Sodergren E."/>
            <person name="Clifton S."/>
            <person name="Fulton L."/>
            <person name="Fulton B."/>
            <person name="Courtney L."/>
            <person name="Fronick C."/>
            <person name="Harrison M."/>
            <person name="Strong C."/>
            <person name="Farmer C."/>
            <person name="Delahaunty K."/>
            <person name="Markovic C."/>
            <person name="Hall O."/>
            <person name="Minx P."/>
            <person name="Tomlinson C."/>
            <person name="Mitreva M."/>
            <person name="Nelson J."/>
            <person name="Hou S."/>
            <person name="Wollam A."/>
            <person name="Pepin K.H."/>
            <person name="Johnson M."/>
            <person name="Bhonagiri V."/>
            <person name="Zhang X."/>
            <person name="Suruliraj S."/>
            <person name="Warren W."/>
            <person name="Chinwalla A."/>
            <person name="Mardis E.R."/>
            <person name="Wilson R.K."/>
        </authorList>
    </citation>
    <scope>NUCLEOTIDE SEQUENCE [LARGE SCALE GENOMIC DNA]</scope>
    <source>
        <strain evidence="1 2">ATCC 29315</strain>
    </source>
</reference>
<proteinExistence type="predicted"/>